<evidence type="ECO:0000259" key="9">
    <source>
        <dbReference type="PROSITE" id="PS51123"/>
    </source>
</evidence>
<dbReference type="EMBL" id="CP071091">
    <property type="protein sequence ID" value="QSQ17707.1"/>
    <property type="molecule type" value="Genomic_DNA"/>
</dbReference>
<dbReference type="InterPro" id="IPR037293">
    <property type="entry name" value="Gal_Oxidase_central_sf"/>
</dbReference>
<dbReference type="Pfam" id="PF17963">
    <property type="entry name" value="Big_9"/>
    <property type="match status" value="1"/>
</dbReference>
<evidence type="ECO:0000259" key="8">
    <source>
        <dbReference type="PROSITE" id="PS50825"/>
    </source>
</evidence>
<dbReference type="Proteomes" id="UP000663090">
    <property type="component" value="Chromosome"/>
</dbReference>
<dbReference type="PANTHER" id="PTHR46344">
    <property type="entry name" value="OS02G0202900 PROTEIN"/>
    <property type="match status" value="1"/>
</dbReference>
<dbReference type="InterPro" id="IPR015915">
    <property type="entry name" value="Kelch-typ_b-propeller"/>
</dbReference>
<organism evidence="10 11">
    <name type="scientific">Myxococcus landrumensis</name>
    <dbReference type="NCBI Taxonomy" id="2813577"/>
    <lineage>
        <taxon>Bacteria</taxon>
        <taxon>Pseudomonadati</taxon>
        <taxon>Myxococcota</taxon>
        <taxon>Myxococcia</taxon>
        <taxon>Myxococcales</taxon>
        <taxon>Cystobacterineae</taxon>
        <taxon>Myxococcaceae</taxon>
        <taxon>Myxococcus</taxon>
    </lineage>
</organism>
<keyword evidence="2" id="KW-0880">Kelch repeat</keyword>
<dbReference type="Pfam" id="PF01344">
    <property type="entry name" value="Kelch_1"/>
    <property type="match status" value="2"/>
</dbReference>
<dbReference type="PRINTS" id="PR01021">
    <property type="entry name" value="OMPADOMAIN"/>
</dbReference>
<dbReference type="InterPro" id="IPR036737">
    <property type="entry name" value="OmpA-like_sf"/>
</dbReference>
<evidence type="ECO:0000256" key="5">
    <source>
        <dbReference type="ARBA" id="ARBA00023136"/>
    </source>
</evidence>
<evidence type="ECO:0000256" key="1">
    <source>
        <dbReference type="ARBA" id="ARBA00004370"/>
    </source>
</evidence>
<gene>
    <name evidence="10" type="ORF">JY572_17455</name>
</gene>
<dbReference type="Pfam" id="PF00691">
    <property type="entry name" value="OmpA"/>
    <property type="match status" value="1"/>
</dbReference>
<reference evidence="10 11" key="1">
    <citation type="submission" date="2021-02" db="EMBL/GenBank/DDBJ databases">
        <title>De Novo genome assembly of isolated myxobacteria.</title>
        <authorList>
            <person name="Stevens D.C."/>
        </authorList>
    </citation>
    <scope>NUCLEOTIDE SEQUENCE [LARGE SCALE GENOMIC DNA]</scope>
    <source>
        <strain evidence="10 11">SCHIC003</strain>
    </source>
</reference>
<dbReference type="SMART" id="SM00612">
    <property type="entry name" value="Kelch"/>
    <property type="match status" value="11"/>
</dbReference>
<feature type="domain" description="OmpA-like" evidence="9">
    <location>
        <begin position="1760"/>
        <end position="1875"/>
    </location>
</feature>
<evidence type="ECO:0000256" key="2">
    <source>
        <dbReference type="ARBA" id="ARBA00022441"/>
    </source>
</evidence>
<dbReference type="PROSITE" id="PS50825">
    <property type="entry name" value="HYR"/>
    <property type="match status" value="2"/>
</dbReference>
<dbReference type="InterPro" id="IPR006664">
    <property type="entry name" value="OMP_bac"/>
</dbReference>
<feature type="compositionally biased region" description="Basic and acidic residues" evidence="7">
    <location>
        <begin position="1671"/>
        <end position="1688"/>
    </location>
</feature>
<comment type="subcellular location">
    <subcellularLocation>
        <location evidence="1">Membrane</location>
    </subcellularLocation>
</comment>
<feature type="region of interest" description="Disordered" evidence="7">
    <location>
        <begin position="1597"/>
        <end position="1763"/>
    </location>
</feature>
<feature type="compositionally biased region" description="Basic and acidic residues" evidence="7">
    <location>
        <begin position="1860"/>
        <end position="1875"/>
    </location>
</feature>
<dbReference type="Gene3D" id="3.30.1330.60">
    <property type="entry name" value="OmpA-like domain"/>
    <property type="match status" value="1"/>
</dbReference>
<proteinExistence type="predicted"/>
<dbReference type="Gene3D" id="2.60.40.3440">
    <property type="match status" value="1"/>
</dbReference>
<dbReference type="RefSeq" id="WP_206719326.1">
    <property type="nucleotide sequence ID" value="NZ_CP071091.1"/>
</dbReference>
<evidence type="ECO:0000256" key="3">
    <source>
        <dbReference type="ARBA" id="ARBA00022729"/>
    </source>
</evidence>
<evidence type="ECO:0000256" key="6">
    <source>
        <dbReference type="PROSITE-ProRule" id="PRU00473"/>
    </source>
</evidence>
<dbReference type="PANTHER" id="PTHR46344:SF27">
    <property type="entry name" value="KELCH REPEAT SUPERFAMILY PROTEIN"/>
    <property type="match status" value="1"/>
</dbReference>
<name>A0ABX7NJJ9_9BACT</name>
<evidence type="ECO:0000313" key="11">
    <source>
        <dbReference type="Proteomes" id="UP000663090"/>
    </source>
</evidence>
<dbReference type="InterPro" id="IPR028974">
    <property type="entry name" value="TSP_type-3_rpt"/>
</dbReference>
<dbReference type="SUPFAM" id="SSF103647">
    <property type="entry name" value="TSP type-3 repeat"/>
    <property type="match status" value="1"/>
</dbReference>
<dbReference type="CDD" id="cd07185">
    <property type="entry name" value="OmpA_C-like"/>
    <property type="match status" value="1"/>
</dbReference>
<keyword evidence="3" id="KW-0732">Signal</keyword>
<dbReference type="Pfam" id="PF02494">
    <property type="entry name" value="HYR"/>
    <property type="match status" value="2"/>
</dbReference>
<dbReference type="NCBIfam" id="TIGR03382">
    <property type="entry name" value="GC_trans_RRR"/>
    <property type="match status" value="1"/>
</dbReference>
<feature type="region of interest" description="Disordered" evidence="7">
    <location>
        <begin position="1843"/>
        <end position="1875"/>
    </location>
</feature>
<evidence type="ECO:0000256" key="4">
    <source>
        <dbReference type="ARBA" id="ARBA00022737"/>
    </source>
</evidence>
<dbReference type="InterPro" id="IPR006652">
    <property type="entry name" value="Kelch_1"/>
</dbReference>
<dbReference type="Gene3D" id="4.10.1080.10">
    <property type="entry name" value="TSP type-3 repeat"/>
    <property type="match status" value="1"/>
</dbReference>
<dbReference type="Gene3D" id="2.130.10.80">
    <property type="entry name" value="Galactose oxidase/kelch, beta-propeller"/>
    <property type="match status" value="4"/>
</dbReference>
<feature type="domain" description="HYR" evidence="8">
    <location>
        <begin position="1179"/>
        <end position="1261"/>
    </location>
</feature>
<feature type="compositionally biased region" description="Basic and acidic residues" evidence="7">
    <location>
        <begin position="1612"/>
        <end position="1621"/>
    </location>
</feature>
<keyword evidence="4" id="KW-0677">Repeat</keyword>
<evidence type="ECO:0000256" key="7">
    <source>
        <dbReference type="SAM" id="MobiDB-lite"/>
    </source>
</evidence>
<keyword evidence="11" id="KW-1185">Reference proteome</keyword>
<dbReference type="Gene3D" id="2.120.10.80">
    <property type="entry name" value="Kelch-type beta propeller"/>
    <property type="match status" value="2"/>
</dbReference>
<dbReference type="SUPFAM" id="SSF117281">
    <property type="entry name" value="Kelch motif"/>
    <property type="match status" value="4"/>
</dbReference>
<dbReference type="InterPro" id="IPR003410">
    <property type="entry name" value="HYR_dom"/>
</dbReference>
<dbReference type="PROSITE" id="PS51123">
    <property type="entry name" value="OMPA_2"/>
    <property type="match status" value="1"/>
</dbReference>
<accession>A0ABX7NJJ9</accession>
<feature type="domain" description="HYR" evidence="8">
    <location>
        <begin position="1099"/>
        <end position="1178"/>
    </location>
</feature>
<protein>
    <submittedName>
        <fullName evidence="10">HYR domain-containing protein</fullName>
    </submittedName>
</protein>
<feature type="compositionally biased region" description="Acidic residues" evidence="7">
    <location>
        <begin position="1630"/>
        <end position="1640"/>
    </location>
</feature>
<dbReference type="InterPro" id="IPR006665">
    <property type="entry name" value="OmpA-like"/>
</dbReference>
<dbReference type="PROSITE" id="PS51257">
    <property type="entry name" value="PROKAR_LIPOPROTEIN"/>
    <property type="match status" value="1"/>
</dbReference>
<dbReference type="SUPFAM" id="SSF103088">
    <property type="entry name" value="OmpA-like"/>
    <property type="match status" value="1"/>
</dbReference>
<keyword evidence="5 6" id="KW-0472">Membrane</keyword>
<dbReference type="InterPro" id="IPR003367">
    <property type="entry name" value="Thrombospondin_3-like_rpt"/>
</dbReference>
<dbReference type="Pfam" id="PF02412">
    <property type="entry name" value="TSP_3"/>
    <property type="match status" value="4"/>
</dbReference>
<evidence type="ECO:0000313" key="10">
    <source>
        <dbReference type="EMBL" id="QSQ17707.1"/>
    </source>
</evidence>
<sequence length="1875" mass="193083">MASSRISRSLVVLLCCAWGLACQQKQELPASSEAVALAQAYFPELAPRRGTSKVFSASEVPLSTEDARALTARLVGAGVLELTTRGMTFRVEQPLGADDSAALRREEAVAFSGERHFWFPVGDFASLGGGWRGSRIEEAWVVDGSESIHRAEYHVTLPPWVSRLHDAGEYVEFLDTDGQPVLRFHPSEVRDARGQARRGRVVLSGVSRSSRANVFEAQGPRVSLVTEVSLEGLAAPMVVDPGWSSTARMATERAQHAAVLQADGSLLVACGVNRLGFVTTAERFDVERGIWASAGVVGIQGNITMGVMLPTGRSLFVADGRLTGALHDAATNTWSATGPMSASRSVASATLLPSGQVLLTGGSNLATAELYDAASNTFTSAGTMSVERRAHVAVLLRDGRVLVVSGTNRTNAELPQVELFDPTSRTWTAAAPLLVPRHYATGTLLLDGRVLVVGGYVGAGAVTSHAELYDPVANTWTATGALTHRRNGHTATLLPSGKVLVSGGSDEGRNPQPVSELYDPATGTWSVAGTLAVGRENSTATLLTTGQVLVAGGANVVGPTTFYADTDVYEASSDRWSPAGNLSGGRGAPASVLLPSGGVLLAGGSDAAGAVSVVERYSRASNTWAPAASLAAARASPTLSLLQSGRVLAVGGGESAAPLASVEEYDVAANAWTTVGAMSTARFGHTATVLASGRVFVVGGSATNVAEVYDPAARTWSTVAAAPTVRLEHAAVLLNDGRVLVAGGRNAGGVLASAELYDPAANTWAPAASLAQGRASFTLTLLPSGRVLATAGSRLAGELASAELYDPTTNTWTATGGLATARASHSAVLLPSGRVLVAGGEGPAGTSLATAELYDSTTSTWKAVTSLAAPRARFSLEVLPTGEVLAAGGEGSAGARLSSAELFEDTGAPPATRPVVTGPDTVLQGCAALVGGTQFRGISGGSSGDYRDSATNFPVVRMQTVEGGRLWALPGTAMSATGVTVTIPASMPPGTHVLSVFANAVGGGRMVTVAPNTAPVARDLSVSTAFGAPVNITLEATDVEVGDPLGYVIVTPPTHGTLSGTPPAVTYTPNAGYSGPDSFTYRARDCGRDSNVSTVSINVAARNPPTITCPADVRVEATGPSGATVTYPPATATDGTSPNPTVTYSHPSGSTLPLGETVITATAQAADGAQATCTFRVTVEDTTPPLLQCPERVQVIGDDGGGALVTYTVPDATDPVSGPVTVTATPASGTRFPTGQTRVVVTATDAAGNSARCEFDVVVQARVVSIAGGGCQSSGDGGGLAWGVVLVLAVWAGHRRGRERLFRNRGRAGALAVALVATSAVGQTLSSPLVAFDAERLGLSASATDSLMVETGRVLSEGGYRLSLLAGYERGILILEGNDGSSRSILHYRTSAWLQGAWSPVDRLEVSARLPVILSQGGHGAGLYAGVSEPSSSGLGTPEVGARYSLMRREDGAPLSLAVGLEVGLPGGRASAFGRQEQWAGLQFSPSVSLGREVGMFALGASVGARVRSKEVEPGRDVGTELEQSVVVATRGKGLRGELALQVAESLVHPDVAVELLGGVRLPIGSGFELNALAGHGFTDIPGTPSWRVGAGIAWAHEPEQKPDSDSDGDSVPDKKDRCPREAGVPENEGCPDQDSDGDGVVDRLDRCPNEAGSAESQGCPAPDEDGDGVPDAKDQCPKEKGTAEHEGCPAPVKDSDGDGVPDDEDKCPKEKGTTEHQGCPAPVKDSDGDGVPDDEDKCPKEKGTVESQGCPEPVKSPAPEEKLSLSGRRVTFPVGLSVIEGEGARVLDEVVEMLKSRPDVAIRVEGHTDNTGPETLNRELSQSRAEAVRAYLIQRGIDGSRLEARGYGPSRPVASNDTPEGRSENRRVDFVIKR</sequence>
<dbReference type="InterPro" id="IPR017756">
    <property type="entry name" value="TM_Gly-Cys-Arg_CS"/>
</dbReference>